<comment type="subcellular location">
    <subcellularLocation>
        <location evidence="1">Membrane</location>
        <topology evidence="1">Multi-pass membrane protein</topology>
    </subcellularLocation>
</comment>
<dbReference type="InterPro" id="IPR004570">
    <property type="entry name" value="Phosphatidylglycerol_P_synth"/>
</dbReference>
<dbReference type="EMBL" id="CP146203">
    <property type="protein sequence ID" value="XBH22846.1"/>
    <property type="molecule type" value="Genomic_DNA"/>
</dbReference>
<keyword evidence="3" id="KW-0444">Lipid biosynthesis</keyword>
<feature type="transmembrane region" description="Helical" evidence="12">
    <location>
        <begin position="21"/>
        <end position="39"/>
    </location>
</feature>
<dbReference type="GO" id="GO:0016020">
    <property type="term" value="C:membrane"/>
    <property type="evidence" value="ECO:0007669"/>
    <property type="project" value="UniProtKB-SubCell"/>
</dbReference>
<keyword evidence="9" id="KW-0594">Phospholipid biosynthesis</keyword>
<dbReference type="InterPro" id="IPR048254">
    <property type="entry name" value="CDP_ALCOHOL_P_TRANSF_CS"/>
</dbReference>
<keyword evidence="10" id="KW-1208">Phospholipid metabolism</keyword>
<dbReference type="PROSITE" id="PS00379">
    <property type="entry name" value="CDP_ALCOHOL_P_TRANSF"/>
    <property type="match status" value="1"/>
</dbReference>
<organism evidence="13">
    <name type="scientific">Jonesiaceae bacterium BS-20</name>
    <dbReference type="NCBI Taxonomy" id="3120821"/>
    <lineage>
        <taxon>Bacteria</taxon>
        <taxon>Bacillati</taxon>
        <taxon>Actinomycetota</taxon>
        <taxon>Actinomycetes</taxon>
        <taxon>Micrococcales</taxon>
        <taxon>Jonesiaceae</taxon>
    </lineage>
</organism>
<evidence type="ECO:0000256" key="7">
    <source>
        <dbReference type="ARBA" id="ARBA00023098"/>
    </source>
</evidence>
<name>A0AAU7E146_9MICO</name>
<keyword evidence="4 11" id="KW-0808">Transferase</keyword>
<dbReference type="AlphaFoldDB" id="A0AAU7E146"/>
<evidence type="ECO:0000256" key="11">
    <source>
        <dbReference type="RuleBase" id="RU003750"/>
    </source>
</evidence>
<dbReference type="PIRSF" id="PIRSF000847">
    <property type="entry name" value="Phos_ph_gly_syn"/>
    <property type="match status" value="1"/>
</dbReference>
<evidence type="ECO:0000256" key="1">
    <source>
        <dbReference type="ARBA" id="ARBA00004141"/>
    </source>
</evidence>
<dbReference type="InterPro" id="IPR050324">
    <property type="entry name" value="CDP-alcohol_PTase-I"/>
</dbReference>
<evidence type="ECO:0000256" key="12">
    <source>
        <dbReference type="SAM" id="Phobius"/>
    </source>
</evidence>
<keyword evidence="8 12" id="KW-0472">Membrane</keyword>
<keyword evidence="7" id="KW-0443">Lipid metabolism</keyword>
<feature type="transmembrane region" description="Helical" evidence="12">
    <location>
        <begin position="167"/>
        <end position="189"/>
    </location>
</feature>
<evidence type="ECO:0000256" key="6">
    <source>
        <dbReference type="ARBA" id="ARBA00022989"/>
    </source>
</evidence>
<gene>
    <name evidence="13" type="ORF">V5R04_06425</name>
</gene>
<dbReference type="GO" id="GO:0046474">
    <property type="term" value="P:glycerophospholipid biosynthetic process"/>
    <property type="evidence" value="ECO:0007669"/>
    <property type="project" value="TreeGrafter"/>
</dbReference>
<dbReference type="EC" id="2.7.8.-" evidence="13"/>
<protein>
    <submittedName>
        <fullName evidence="13">CDP-alcohol phosphatidyltransferase family protein</fullName>
        <ecNumber evidence="13">2.7.8.-</ecNumber>
    </submittedName>
</protein>
<evidence type="ECO:0000256" key="5">
    <source>
        <dbReference type="ARBA" id="ARBA00022692"/>
    </source>
</evidence>
<evidence type="ECO:0000256" key="8">
    <source>
        <dbReference type="ARBA" id="ARBA00023136"/>
    </source>
</evidence>
<dbReference type="InterPro" id="IPR043130">
    <property type="entry name" value="CDP-OH_PTrfase_TM_dom"/>
</dbReference>
<dbReference type="Gene3D" id="1.20.120.1760">
    <property type="match status" value="1"/>
</dbReference>
<evidence type="ECO:0000256" key="9">
    <source>
        <dbReference type="ARBA" id="ARBA00023209"/>
    </source>
</evidence>
<dbReference type="Pfam" id="PF01066">
    <property type="entry name" value="CDP-OH_P_transf"/>
    <property type="match status" value="1"/>
</dbReference>
<evidence type="ECO:0000256" key="4">
    <source>
        <dbReference type="ARBA" id="ARBA00022679"/>
    </source>
</evidence>
<accession>A0AAU7E146</accession>
<keyword evidence="6 12" id="KW-1133">Transmembrane helix</keyword>
<proteinExistence type="inferred from homology"/>
<keyword evidence="5 12" id="KW-0812">Transmembrane</keyword>
<sequence>MRADGVVSIEQVSNRIWTIPNAISALRLLLVPVFAVLVFTHHDVWALIVVTISSISDWADGFIARKLDQVTKLGQSLDPIADRCFIFVTILALTVREVLPIWILIIVLARDLVMLVLVSAIAKKGHKPMAVTLVGKAATLCLFVAFPLFIFAGIGEVTGALESIAKSSAWVFAVLGAVLYWASAVQYLIRGRVLLATPPTR</sequence>
<evidence type="ECO:0000256" key="2">
    <source>
        <dbReference type="ARBA" id="ARBA00010441"/>
    </source>
</evidence>
<evidence type="ECO:0000256" key="10">
    <source>
        <dbReference type="ARBA" id="ARBA00023264"/>
    </source>
</evidence>
<evidence type="ECO:0000256" key="3">
    <source>
        <dbReference type="ARBA" id="ARBA00022516"/>
    </source>
</evidence>
<feature type="transmembrane region" description="Helical" evidence="12">
    <location>
        <begin position="101"/>
        <end position="121"/>
    </location>
</feature>
<dbReference type="PANTHER" id="PTHR14269:SF62">
    <property type="entry name" value="CDP-DIACYLGLYCEROL--GLYCEROL-3-PHOSPHATE 3-PHOSPHATIDYLTRANSFERASE 1, CHLOROPLASTIC"/>
    <property type="match status" value="1"/>
</dbReference>
<dbReference type="PANTHER" id="PTHR14269">
    <property type="entry name" value="CDP-DIACYLGLYCEROL--GLYCEROL-3-PHOSPHATE 3-PHOSPHATIDYLTRANSFERASE-RELATED"/>
    <property type="match status" value="1"/>
</dbReference>
<feature type="transmembrane region" description="Helical" evidence="12">
    <location>
        <begin position="133"/>
        <end position="155"/>
    </location>
</feature>
<comment type="similarity">
    <text evidence="2 11">Belongs to the CDP-alcohol phosphatidyltransferase class-I family.</text>
</comment>
<dbReference type="InterPro" id="IPR000462">
    <property type="entry name" value="CDP-OH_P_trans"/>
</dbReference>
<evidence type="ECO:0000313" key="13">
    <source>
        <dbReference type="EMBL" id="XBH22846.1"/>
    </source>
</evidence>
<dbReference type="GO" id="GO:0008444">
    <property type="term" value="F:CDP-diacylglycerol-glycerol-3-phosphate 3-phosphatidyltransferase activity"/>
    <property type="evidence" value="ECO:0007669"/>
    <property type="project" value="InterPro"/>
</dbReference>
<reference evidence="13" key="1">
    <citation type="submission" date="2024-02" db="EMBL/GenBank/DDBJ databases">
        <title>Tomenella chthoni gen. nov. sp. nov., a member of the family Jonesiaceae isolated from bat guano.</title>
        <authorList>
            <person name="Miller S.L."/>
            <person name="King J."/>
            <person name="Sankaranarayanan K."/>
            <person name="Lawson P.A."/>
        </authorList>
    </citation>
    <scope>NUCLEOTIDE SEQUENCE</scope>
    <source>
        <strain evidence="13">BS-20</strain>
    </source>
</reference>